<protein>
    <submittedName>
        <fullName evidence="3">Type II toxin-antitoxin system RelE/ParE family toxin</fullName>
    </submittedName>
</protein>
<name>A0A6H0ZSS0_9HYPH</name>
<dbReference type="EMBL" id="CP050898">
    <property type="protein sequence ID" value="QIX23064.1"/>
    <property type="molecule type" value="Genomic_DNA"/>
</dbReference>
<reference evidence="3 4" key="1">
    <citation type="submission" date="2020-04" db="EMBL/GenBank/DDBJ databases">
        <title>FDA dAtabase for Regulatory Grade micrObial Sequences (FDA-ARGOS): Supporting development and validation of Infectious Disease Dx tests.</title>
        <authorList>
            <person name="Sciortino C."/>
            <person name="Tallon L."/>
            <person name="Sadzewicz L."/>
            <person name="Vavikolanu K."/>
            <person name="Mehta A."/>
            <person name="Aluvathingal J."/>
            <person name="Nadendla S."/>
            <person name="Nandy P."/>
            <person name="Geyer C."/>
            <person name="Yan Y."/>
            <person name="Sichtig H."/>
        </authorList>
    </citation>
    <scope>NUCLEOTIDE SEQUENCE [LARGE SCALE GENOMIC DNA]</scope>
    <source>
        <strain evidence="3 4">FDAARGOS_633</strain>
    </source>
</reference>
<sequence length="98" mass="11441">MIMGFRLSLPAEEDVIRIAQEGIDLFGPQQARKYHRELFAIFDLISRNPRIARERGELSPSVRIHPFRAHLVVYRVEADDDVLIVRVRHGHEDWGNEP</sequence>
<dbReference type="InterPro" id="IPR035093">
    <property type="entry name" value="RelE/ParE_toxin_dom_sf"/>
</dbReference>
<comment type="similarity">
    <text evidence="1">Belongs to the RelE toxin family.</text>
</comment>
<evidence type="ECO:0000313" key="4">
    <source>
        <dbReference type="Proteomes" id="UP000500870"/>
    </source>
</evidence>
<proteinExistence type="inferred from homology"/>
<accession>A0A6H0ZSS0</accession>
<dbReference type="InterPro" id="IPR051803">
    <property type="entry name" value="TA_system_RelE-like_toxin"/>
</dbReference>
<dbReference type="AlphaFoldDB" id="A0A6H0ZSS0"/>
<organism evidence="3 4">
    <name type="scientific">Agrobacterium pusense</name>
    <dbReference type="NCBI Taxonomy" id="648995"/>
    <lineage>
        <taxon>Bacteria</taxon>
        <taxon>Pseudomonadati</taxon>
        <taxon>Pseudomonadota</taxon>
        <taxon>Alphaproteobacteria</taxon>
        <taxon>Hyphomicrobiales</taxon>
        <taxon>Rhizobiaceae</taxon>
        <taxon>Rhizobium/Agrobacterium group</taxon>
        <taxon>Agrobacterium</taxon>
    </lineage>
</organism>
<dbReference type="InterPro" id="IPR007712">
    <property type="entry name" value="RelE/ParE_toxin"/>
</dbReference>
<gene>
    <name evidence="3" type="ORF">FOB41_16115</name>
</gene>
<dbReference type="PANTHER" id="PTHR33755">
    <property type="entry name" value="TOXIN PARE1-RELATED"/>
    <property type="match status" value="1"/>
</dbReference>
<evidence type="ECO:0000256" key="1">
    <source>
        <dbReference type="ARBA" id="ARBA00006226"/>
    </source>
</evidence>
<dbReference type="Proteomes" id="UP000500870">
    <property type="component" value="Chromosome 1"/>
</dbReference>
<dbReference type="Pfam" id="PF05016">
    <property type="entry name" value="ParE_toxin"/>
    <property type="match status" value="1"/>
</dbReference>
<dbReference type="PANTHER" id="PTHR33755:SF9">
    <property type="entry name" value="TOXIN PARE1"/>
    <property type="match status" value="1"/>
</dbReference>
<dbReference type="Gene3D" id="3.30.2310.20">
    <property type="entry name" value="RelE-like"/>
    <property type="match status" value="1"/>
</dbReference>
<evidence type="ECO:0000313" key="3">
    <source>
        <dbReference type="EMBL" id="QIX23064.1"/>
    </source>
</evidence>
<keyword evidence="2" id="KW-1277">Toxin-antitoxin system</keyword>
<evidence type="ECO:0000256" key="2">
    <source>
        <dbReference type="ARBA" id="ARBA00022649"/>
    </source>
</evidence>